<dbReference type="NCBIfam" id="TIGR04187">
    <property type="entry name" value="GRASP_SAV_5884"/>
    <property type="match status" value="1"/>
</dbReference>
<protein>
    <submittedName>
        <fullName evidence="2">ATP-grasp ribosomal peptide maturase</fullName>
    </submittedName>
</protein>
<name>A0ABP5G323_9ACTN</name>
<dbReference type="EMBL" id="BAAANQ010000001">
    <property type="protein sequence ID" value="GAA2039377.1"/>
    <property type="molecule type" value="Genomic_DNA"/>
</dbReference>
<dbReference type="Proteomes" id="UP001403094">
    <property type="component" value="Unassembled WGS sequence"/>
</dbReference>
<dbReference type="InterPro" id="IPR026449">
    <property type="entry name" value="GRASP_SAV_5884"/>
</dbReference>
<keyword evidence="3" id="KW-1185">Reference proteome</keyword>
<dbReference type="Gene3D" id="3.30.470.20">
    <property type="entry name" value="ATP-grasp fold, B domain"/>
    <property type="match status" value="1"/>
</dbReference>
<dbReference type="Pfam" id="PF21068">
    <property type="entry name" value="ATPgraspMvdD"/>
    <property type="match status" value="1"/>
</dbReference>
<accession>A0ABP5G323</accession>
<proteinExistence type="predicted"/>
<reference evidence="3" key="1">
    <citation type="journal article" date="2019" name="Int. J. Syst. Evol. Microbiol.">
        <title>The Global Catalogue of Microorganisms (GCM) 10K type strain sequencing project: providing services to taxonomists for standard genome sequencing and annotation.</title>
        <authorList>
            <consortium name="The Broad Institute Genomics Platform"/>
            <consortium name="The Broad Institute Genome Sequencing Center for Infectious Disease"/>
            <person name="Wu L."/>
            <person name="Ma J."/>
        </authorList>
    </citation>
    <scope>NUCLEOTIDE SEQUENCE [LARGE SCALE GENOMIC DNA]</scope>
    <source>
        <strain evidence="3">JCM 14549</strain>
    </source>
</reference>
<dbReference type="InterPro" id="IPR048936">
    <property type="entry name" value="MvdD-like_ATPgrasp"/>
</dbReference>
<feature type="domain" description="MvdD-like pre-ATP grasp" evidence="1">
    <location>
        <begin position="2"/>
        <end position="119"/>
    </location>
</feature>
<sequence length="322" mass="36109">MTVLVLTRQLVESPADLVVHELNQRGVPVHRIDPGDFPRQVMLSGRIGPEHHDWTGGWRGQHRELALGDVTAVYYRRPSPHEVDPALSDDDARWARSEARAAFTGIVQSMRCRWVNHPRHNVIADSKPRALATAARSGLRIPATLITNDPREARAFVASLPNRTAVYKPIAPPGQRVFNGEKAAVWTSPPLGPNDLTDDIAFTAHTFQQWIPKKHEVRLTVVGGHLFAGEIHAHSDESRIDFRRDYDALTYRVCTVPDDIRCGVQRLMSAFDLRYAALDFLVDHDDTWHLVDVNPNGQYGFIPELAQPIARAIADLLEGRMS</sequence>
<evidence type="ECO:0000259" key="1">
    <source>
        <dbReference type="Pfam" id="PF21068"/>
    </source>
</evidence>
<comment type="caution">
    <text evidence="2">The sequence shown here is derived from an EMBL/GenBank/DDBJ whole genome shotgun (WGS) entry which is preliminary data.</text>
</comment>
<dbReference type="PANTHER" id="PTHR21621:SF0">
    <property type="entry name" value="BETA-CITRYLGLUTAMATE SYNTHASE B-RELATED"/>
    <property type="match status" value="1"/>
</dbReference>
<dbReference type="RefSeq" id="WP_346069196.1">
    <property type="nucleotide sequence ID" value="NZ_BAAANQ010000001.1"/>
</dbReference>
<organism evidence="2 3">
    <name type="scientific">Streptomyces cheonanensis</name>
    <dbReference type="NCBI Taxonomy" id="312720"/>
    <lineage>
        <taxon>Bacteria</taxon>
        <taxon>Bacillati</taxon>
        <taxon>Actinomycetota</taxon>
        <taxon>Actinomycetes</taxon>
        <taxon>Kitasatosporales</taxon>
        <taxon>Streptomycetaceae</taxon>
        <taxon>Streptomyces</taxon>
    </lineage>
</organism>
<gene>
    <name evidence="2" type="primary">tgmB_1</name>
    <name evidence="2" type="ORF">GCM10009757_00340</name>
</gene>
<dbReference type="SUPFAM" id="SSF56059">
    <property type="entry name" value="Glutathione synthetase ATP-binding domain-like"/>
    <property type="match status" value="1"/>
</dbReference>
<evidence type="ECO:0000313" key="2">
    <source>
        <dbReference type="EMBL" id="GAA2039377.1"/>
    </source>
</evidence>
<evidence type="ECO:0000313" key="3">
    <source>
        <dbReference type="Proteomes" id="UP001403094"/>
    </source>
</evidence>
<dbReference type="PANTHER" id="PTHR21621">
    <property type="entry name" value="RIBOSOMAL PROTEIN S6 MODIFICATION PROTEIN"/>
    <property type="match status" value="1"/>
</dbReference>